<comment type="catalytic activity">
    <reaction evidence="5">
        <text>L-methionyl-tRNA(fMet) + (6R)-10-formyltetrahydrofolate = N-formyl-L-methionyl-tRNA(fMet) + (6S)-5,6,7,8-tetrahydrofolate + H(+)</text>
        <dbReference type="Rhea" id="RHEA:24380"/>
        <dbReference type="Rhea" id="RHEA-COMP:9952"/>
        <dbReference type="Rhea" id="RHEA-COMP:9953"/>
        <dbReference type="ChEBI" id="CHEBI:15378"/>
        <dbReference type="ChEBI" id="CHEBI:57453"/>
        <dbReference type="ChEBI" id="CHEBI:78530"/>
        <dbReference type="ChEBI" id="CHEBI:78844"/>
        <dbReference type="ChEBI" id="CHEBI:195366"/>
        <dbReference type="EC" id="2.1.2.9"/>
    </reaction>
</comment>
<feature type="domain" description="Formyl transferase N-terminal" evidence="7">
    <location>
        <begin position="1"/>
        <end position="178"/>
    </location>
</feature>
<feature type="region of interest" description="Disordered" evidence="6">
    <location>
        <begin position="247"/>
        <end position="269"/>
    </location>
</feature>
<dbReference type="PANTHER" id="PTHR11138">
    <property type="entry name" value="METHIONYL-TRNA FORMYLTRANSFERASE"/>
    <property type="match status" value="1"/>
</dbReference>
<protein>
    <recommendedName>
        <fullName evidence="2 5">Methionyl-tRNA formyltransferase</fullName>
        <ecNumber evidence="2 5">2.1.2.9</ecNumber>
    </recommendedName>
</protein>
<keyword evidence="4 5" id="KW-0648">Protein biosynthesis</keyword>
<comment type="caution">
    <text evidence="9">The sequence shown here is derived from an EMBL/GenBank/DDBJ whole genome shotgun (WGS) entry which is preliminary data.</text>
</comment>
<evidence type="ECO:0000259" key="8">
    <source>
        <dbReference type="Pfam" id="PF02911"/>
    </source>
</evidence>
<keyword evidence="10" id="KW-1185">Reference proteome</keyword>
<feature type="domain" description="Formyl transferase C-terminal" evidence="8">
    <location>
        <begin position="203"/>
        <end position="310"/>
    </location>
</feature>
<sequence>MRILFAGTPEIALPALNALEGDSREIAGVLTAPDAPAGRRRVLTPPPVKVWAGERKIPVIQPERLGPEARREVAALEPDLLVVVAYGKIFGPRFLELFPRGGINMHPSLLPRHRGPSPIPAALLAGDEVTGVTVQCLSLEMDAGDILEQREIPLTDRVTAQDLYHQLGELGGQAVASVVDQIARGTAAPRRQIAEDATWCHLIRKEQGDLTWQESAREIDRMVRAYTPWPGVRCRWDQAALQLLEAEPVPDPAPGPGGDRQGPGARPGTVLGVDTGRGILIQTVDGILAVRRLKLQGRKETDYRSFLNGNSSIIGSVLNVGSVVKQA</sequence>
<organism evidence="9 10">
    <name type="scientific">Alkalispirochaeta sphaeroplastigenens</name>
    <dbReference type="NCBI Taxonomy" id="1187066"/>
    <lineage>
        <taxon>Bacteria</taxon>
        <taxon>Pseudomonadati</taxon>
        <taxon>Spirochaetota</taxon>
        <taxon>Spirochaetia</taxon>
        <taxon>Spirochaetales</taxon>
        <taxon>Spirochaetaceae</taxon>
        <taxon>Alkalispirochaeta</taxon>
    </lineage>
</organism>
<dbReference type="InterPro" id="IPR002376">
    <property type="entry name" value="Formyl_transf_N"/>
</dbReference>
<dbReference type="InterPro" id="IPR041711">
    <property type="entry name" value="Met-tRNA-FMT_N"/>
</dbReference>
<reference evidence="10" key="1">
    <citation type="submission" date="2015-12" db="EMBL/GenBank/DDBJ databases">
        <authorList>
            <person name="Lodha T.D."/>
            <person name="Chintalapati S."/>
            <person name="Chintalapati V.R."/>
            <person name="Sravanthi T."/>
        </authorList>
    </citation>
    <scope>NUCLEOTIDE SEQUENCE [LARGE SCALE GENOMIC DNA]</scope>
    <source>
        <strain evidence="10">JC133</strain>
    </source>
</reference>
<dbReference type="NCBIfam" id="TIGR00460">
    <property type="entry name" value="fmt"/>
    <property type="match status" value="1"/>
</dbReference>
<feature type="binding site" evidence="5">
    <location>
        <begin position="108"/>
        <end position="111"/>
    </location>
    <ligand>
        <name>(6S)-5,6,7,8-tetrahydrofolate</name>
        <dbReference type="ChEBI" id="CHEBI:57453"/>
    </ligand>
</feature>
<gene>
    <name evidence="5" type="primary">fmt</name>
    <name evidence="9" type="ORF">AU468_07650</name>
</gene>
<dbReference type="InterPro" id="IPR005794">
    <property type="entry name" value="Fmt"/>
</dbReference>
<keyword evidence="3 5" id="KW-0808">Transferase</keyword>
<dbReference type="InterPro" id="IPR036477">
    <property type="entry name" value="Formyl_transf_N_sf"/>
</dbReference>
<dbReference type="InterPro" id="IPR005793">
    <property type="entry name" value="Formyl_trans_C"/>
</dbReference>
<dbReference type="GO" id="GO:0004479">
    <property type="term" value="F:methionyl-tRNA formyltransferase activity"/>
    <property type="evidence" value="ECO:0007669"/>
    <property type="project" value="UniProtKB-UniRule"/>
</dbReference>
<name>A0A2S4JQJ7_9SPIO</name>
<evidence type="ECO:0000256" key="2">
    <source>
        <dbReference type="ARBA" id="ARBA00012261"/>
    </source>
</evidence>
<evidence type="ECO:0000259" key="7">
    <source>
        <dbReference type="Pfam" id="PF00551"/>
    </source>
</evidence>
<evidence type="ECO:0000256" key="4">
    <source>
        <dbReference type="ARBA" id="ARBA00022917"/>
    </source>
</evidence>
<dbReference type="PANTHER" id="PTHR11138:SF5">
    <property type="entry name" value="METHIONYL-TRNA FORMYLTRANSFERASE, MITOCHONDRIAL"/>
    <property type="match status" value="1"/>
</dbReference>
<evidence type="ECO:0000313" key="10">
    <source>
        <dbReference type="Proteomes" id="UP000237350"/>
    </source>
</evidence>
<evidence type="ECO:0000256" key="5">
    <source>
        <dbReference type="HAMAP-Rule" id="MF_00182"/>
    </source>
</evidence>
<dbReference type="CDD" id="cd08704">
    <property type="entry name" value="Met_tRNA_FMT_C"/>
    <property type="match status" value="1"/>
</dbReference>
<comment type="function">
    <text evidence="5">Attaches a formyl group to the free amino group of methionyl-tRNA(fMet). The formyl group appears to play a dual role in the initiator identity of N-formylmethionyl-tRNA by promoting its recognition by IF2 and preventing the misappropriation of this tRNA by the elongation apparatus.</text>
</comment>
<dbReference type="SUPFAM" id="SSF53328">
    <property type="entry name" value="Formyltransferase"/>
    <property type="match status" value="1"/>
</dbReference>
<dbReference type="RefSeq" id="WP_103680201.1">
    <property type="nucleotide sequence ID" value="NZ_LPWH01000064.1"/>
</dbReference>
<dbReference type="OrthoDB" id="9802815at2"/>
<dbReference type="EMBL" id="LPWH01000064">
    <property type="protein sequence ID" value="POR01818.1"/>
    <property type="molecule type" value="Genomic_DNA"/>
</dbReference>
<dbReference type="CDD" id="cd08646">
    <property type="entry name" value="FMT_core_Met-tRNA-FMT_N"/>
    <property type="match status" value="1"/>
</dbReference>
<dbReference type="GO" id="GO:0005829">
    <property type="term" value="C:cytosol"/>
    <property type="evidence" value="ECO:0007669"/>
    <property type="project" value="TreeGrafter"/>
</dbReference>
<dbReference type="EC" id="2.1.2.9" evidence="2 5"/>
<dbReference type="Pfam" id="PF02911">
    <property type="entry name" value="Formyl_trans_C"/>
    <property type="match status" value="1"/>
</dbReference>
<dbReference type="InterPro" id="IPR011034">
    <property type="entry name" value="Formyl_transferase-like_C_sf"/>
</dbReference>
<comment type="similarity">
    <text evidence="1 5">Belongs to the Fmt family.</text>
</comment>
<dbReference type="SUPFAM" id="SSF50486">
    <property type="entry name" value="FMT C-terminal domain-like"/>
    <property type="match status" value="1"/>
</dbReference>
<dbReference type="Pfam" id="PF00551">
    <property type="entry name" value="Formyl_trans_N"/>
    <property type="match status" value="1"/>
</dbReference>
<dbReference type="AlphaFoldDB" id="A0A2S4JQJ7"/>
<evidence type="ECO:0000256" key="3">
    <source>
        <dbReference type="ARBA" id="ARBA00022679"/>
    </source>
</evidence>
<evidence type="ECO:0000313" key="9">
    <source>
        <dbReference type="EMBL" id="POR01818.1"/>
    </source>
</evidence>
<accession>A0A2S4JQJ7</accession>
<dbReference type="Gene3D" id="3.40.50.12230">
    <property type="match status" value="1"/>
</dbReference>
<proteinExistence type="inferred from homology"/>
<dbReference type="Proteomes" id="UP000237350">
    <property type="component" value="Unassembled WGS sequence"/>
</dbReference>
<dbReference type="HAMAP" id="MF_00182">
    <property type="entry name" value="Formyl_trans"/>
    <property type="match status" value="1"/>
</dbReference>
<evidence type="ECO:0000256" key="6">
    <source>
        <dbReference type="SAM" id="MobiDB-lite"/>
    </source>
</evidence>
<evidence type="ECO:0000256" key="1">
    <source>
        <dbReference type="ARBA" id="ARBA00010699"/>
    </source>
</evidence>
<dbReference type="InterPro" id="IPR044135">
    <property type="entry name" value="Met-tRNA-FMT_C"/>
</dbReference>